<dbReference type="InterPro" id="IPR029058">
    <property type="entry name" value="AB_hydrolase_fold"/>
</dbReference>
<dbReference type="PRINTS" id="PR00111">
    <property type="entry name" value="ABHYDROLASE"/>
</dbReference>
<dbReference type="InterPro" id="IPR050266">
    <property type="entry name" value="AB_hydrolase_sf"/>
</dbReference>
<evidence type="ECO:0000256" key="1">
    <source>
        <dbReference type="SAM" id="SignalP"/>
    </source>
</evidence>
<protein>
    <submittedName>
        <fullName evidence="3">Alpha/beta hydrolase</fullName>
    </submittedName>
</protein>
<dbReference type="EMBL" id="VWSH01000001">
    <property type="protein sequence ID" value="KAA5536846.1"/>
    <property type="molecule type" value="Genomic_DNA"/>
</dbReference>
<dbReference type="Gene3D" id="3.40.50.1820">
    <property type="entry name" value="alpha/beta hydrolase"/>
    <property type="match status" value="1"/>
</dbReference>
<dbReference type="SUPFAM" id="SSF53474">
    <property type="entry name" value="alpha/beta-Hydrolases"/>
    <property type="match status" value="1"/>
</dbReference>
<organism evidence="3 4">
    <name type="scientific">Taibaiella lutea</name>
    <dbReference type="NCBI Taxonomy" id="2608001"/>
    <lineage>
        <taxon>Bacteria</taxon>
        <taxon>Pseudomonadati</taxon>
        <taxon>Bacteroidota</taxon>
        <taxon>Chitinophagia</taxon>
        <taxon>Chitinophagales</taxon>
        <taxon>Chitinophagaceae</taxon>
        <taxon>Taibaiella</taxon>
    </lineage>
</organism>
<dbReference type="PANTHER" id="PTHR43798:SF33">
    <property type="entry name" value="HYDROLASE, PUTATIVE (AFU_ORTHOLOGUE AFUA_2G14860)-RELATED"/>
    <property type="match status" value="1"/>
</dbReference>
<feature type="signal peptide" evidence="1">
    <location>
        <begin position="1"/>
        <end position="20"/>
    </location>
</feature>
<dbReference type="PRINTS" id="PR00412">
    <property type="entry name" value="EPOXHYDRLASE"/>
</dbReference>
<feature type="chain" id="PRO_5024287931" evidence="1">
    <location>
        <begin position="21"/>
        <end position="333"/>
    </location>
</feature>
<proteinExistence type="predicted"/>
<feature type="domain" description="AB hydrolase-1" evidence="2">
    <location>
        <begin position="69"/>
        <end position="272"/>
    </location>
</feature>
<dbReference type="Pfam" id="PF00561">
    <property type="entry name" value="Abhydrolase_1"/>
    <property type="match status" value="1"/>
</dbReference>
<sequence>MKSYFILLCFVLNTASALQAQESKKVLTATNFENIEYPFAVKYIHLNIQGEPLQMAYMDVMPDKPNGKVIVLLHGKNFCSAYWRQTSTDLTAKGFRVIMPDQIGFGKSSKPDNIQYTFQQLAQNTKAILDSLGVKKIYLLGHSMGGMLATRFTLMYPATVEKLILEDPIGLEDWKIKVPWQSVDDWYQRELKQDYASLKKYQQNEYYHGEWKPEYDEWLDMQAGLLNNIDYPRIAWNSALIYDMIFTQPVCYEFQQIETPTLLIIGQKDRTAIGKDKVSKEVQATMGNYPVLGKETAKKFLKGTLVEISGAGHLPHIETYPEFIAPLLKFLSK</sequence>
<dbReference type="PANTHER" id="PTHR43798">
    <property type="entry name" value="MONOACYLGLYCEROL LIPASE"/>
    <property type="match status" value="1"/>
</dbReference>
<dbReference type="GO" id="GO:0046464">
    <property type="term" value="P:acylglycerol catabolic process"/>
    <property type="evidence" value="ECO:0007669"/>
    <property type="project" value="TreeGrafter"/>
</dbReference>
<keyword evidence="1" id="KW-0732">Signal</keyword>
<gene>
    <name evidence="3" type="ORF">F0919_04015</name>
</gene>
<dbReference type="InterPro" id="IPR000073">
    <property type="entry name" value="AB_hydrolase_1"/>
</dbReference>
<keyword evidence="3" id="KW-0378">Hydrolase</keyword>
<dbReference type="AlphaFoldDB" id="A0A5M6CPA0"/>
<accession>A0A5M6CPA0</accession>
<name>A0A5M6CPA0_9BACT</name>
<evidence type="ECO:0000259" key="2">
    <source>
        <dbReference type="Pfam" id="PF00561"/>
    </source>
</evidence>
<dbReference type="InterPro" id="IPR000639">
    <property type="entry name" value="Epox_hydrolase-like"/>
</dbReference>
<dbReference type="GO" id="GO:0047372">
    <property type="term" value="F:monoacylglycerol lipase activity"/>
    <property type="evidence" value="ECO:0007669"/>
    <property type="project" value="TreeGrafter"/>
</dbReference>
<keyword evidence="4" id="KW-1185">Reference proteome</keyword>
<dbReference type="Proteomes" id="UP000323632">
    <property type="component" value="Unassembled WGS sequence"/>
</dbReference>
<dbReference type="GO" id="GO:0016020">
    <property type="term" value="C:membrane"/>
    <property type="evidence" value="ECO:0007669"/>
    <property type="project" value="TreeGrafter"/>
</dbReference>
<reference evidence="3 4" key="1">
    <citation type="submission" date="2019-09" db="EMBL/GenBank/DDBJ databases">
        <title>Genome sequence and assembly of Taibaiella sp.</title>
        <authorList>
            <person name="Chhetri G."/>
        </authorList>
    </citation>
    <scope>NUCLEOTIDE SEQUENCE [LARGE SCALE GENOMIC DNA]</scope>
    <source>
        <strain evidence="3 4">KVB11</strain>
    </source>
</reference>
<comment type="caution">
    <text evidence="3">The sequence shown here is derived from an EMBL/GenBank/DDBJ whole genome shotgun (WGS) entry which is preliminary data.</text>
</comment>
<dbReference type="RefSeq" id="WP_150031423.1">
    <property type="nucleotide sequence ID" value="NZ_VWSH01000001.1"/>
</dbReference>
<evidence type="ECO:0000313" key="4">
    <source>
        <dbReference type="Proteomes" id="UP000323632"/>
    </source>
</evidence>
<evidence type="ECO:0000313" key="3">
    <source>
        <dbReference type="EMBL" id="KAA5536846.1"/>
    </source>
</evidence>